<dbReference type="SUPFAM" id="SSF52075">
    <property type="entry name" value="Outer arm dynein light chain 1"/>
    <property type="match status" value="1"/>
</dbReference>
<dbReference type="PANTHER" id="PTHR45973">
    <property type="entry name" value="PROTEIN PHOSPHATASE 1 REGULATORY SUBUNIT SDS22-RELATED"/>
    <property type="match status" value="1"/>
</dbReference>
<keyword evidence="4" id="KW-0969">Cilium</keyword>
<accession>A0AAD8ZFU5</accession>
<protein>
    <recommendedName>
        <fullName evidence="9">Dynein assembly factor 1, axonemal</fullName>
    </recommendedName>
</protein>
<name>A0AAD8ZFU5_9TELE</name>
<evidence type="ECO:0000313" key="7">
    <source>
        <dbReference type="EMBL" id="KAK1798250.1"/>
    </source>
</evidence>
<feature type="compositionally biased region" description="Polar residues" evidence="6">
    <location>
        <begin position="287"/>
        <end position="315"/>
    </location>
</feature>
<dbReference type="Proteomes" id="UP001239994">
    <property type="component" value="Unassembled WGS sequence"/>
</dbReference>
<feature type="compositionally biased region" description="Basic and acidic residues" evidence="6">
    <location>
        <begin position="215"/>
        <end position="228"/>
    </location>
</feature>
<dbReference type="FunFam" id="3.80.10.10:FF:000331">
    <property type="entry name" value="Dynein assembly factor 1, axonemal homolog"/>
    <property type="match status" value="1"/>
</dbReference>
<evidence type="ECO:0000256" key="3">
    <source>
        <dbReference type="ARBA" id="ARBA00022737"/>
    </source>
</evidence>
<keyword evidence="8" id="KW-1185">Reference proteome</keyword>
<feature type="region of interest" description="Disordered" evidence="6">
    <location>
        <begin position="215"/>
        <end position="241"/>
    </location>
</feature>
<evidence type="ECO:0000256" key="1">
    <source>
        <dbReference type="ARBA" id="ARBA00004138"/>
    </source>
</evidence>
<evidence type="ECO:0000256" key="5">
    <source>
        <dbReference type="ARBA" id="ARBA00023273"/>
    </source>
</evidence>
<proteinExistence type="predicted"/>
<feature type="region of interest" description="Disordered" evidence="6">
    <location>
        <begin position="275"/>
        <end position="322"/>
    </location>
</feature>
<sequence>FSVIESLEEYTGLRCLWFECNGLQRIENLQNQTELRCLFLQQNLIHTLQNLDPLAKLSTLNVSNNYIRVIQNISCLRELTTLQISHNKLERVCDVEELCHCPSLSVLDLSHNQLNDPEMITVLEKMPNLRVLNLMGNEVIKKIPNYRKSLIVRLKQLTYLDDRPVFPKERACSEAWATGGLEAERREMELWQTRERRKIQDGLDAMAAIRDSALKRRQAEEQQEEGVRKHSQRTAFSPCLSSNSYTYDLPSGIFEPQSSAVDQNRLHEDANLATLKTEQTDQDEHNSLASETASDNRTIQSASAQAEQDQTNQSGADEEPNLHSASRLKQIPQAMSNANKVDQAACETEEVPQSEVILPAAVQSGQGMRKQSQERMPPVKLTPGDQKKIHKEPSWLKSESEDLLLMPGRDGPVTELIPDDEIETIILSDPPSLTINDLPDLEDVDTRYIPIVPQVFHPKIQVVSGTDSDSDLEPTLCYELQRIFRFPEQARLVGVSAERMSIRDDDCLPSNQIAQAVDPEA</sequence>
<dbReference type="EMBL" id="JAROKS010000012">
    <property type="protein sequence ID" value="KAK1798250.1"/>
    <property type="molecule type" value="Genomic_DNA"/>
</dbReference>
<evidence type="ECO:0000313" key="8">
    <source>
        <dbReference type="Proteomes" id="UP001239994"/>
    </source>
</evidence>
<dbReference type="GO" id="GO:0070840">
    <property type="term" value="F:dynein complex binding"/>
    <property type="evidence" value="ECO:0007669"/>
    <property type="project" value="TreeGrafter"/>
</dbReference>
<dbReference type="PANTHER" id="PTHR45973:SF9">
    <property type="entry name" value="LEUCINE-RICH REPEAT-CONTAINING PROTEIN 46"/>
    <property type="match status" value="1"/>
</dbReference>
<feature type="non-terminal residue" evidence="7">
    <location>
        <position position="1"/>
    </location>
</feature>
<comment type="caution">
    <text evidence="7">The sequence shown here is derived from an EMBL/GenBank/DDBJ whole genome shotgun (WGS) entry which is preliminary data.</text>
</comment>
<keyword evidence="3" id="KW-0677">Repeat</keyword>
<dbReference type="InterPro" id="IPR032675">
    <property type="entry name" value="LRR_dom_sf"/>
</dbReference>
<dbReference type="GO" id="GO:0005930">
    <property type="term" value="C:axoneme"/>
    <property type="evidence" value="ECO:0007669"/>
    <property type="project" value="TreeGrafter"/>
</dbReference>
<feature type="region of interest" description="Disordered" evidence="6">
    <location>
        <begin position="367"/>
        <end position="388"/>
    </location>
</feature>
<evidence type="ECO:0000256" key="6">
    <source>
        <dbReference type="SAM" id="MobiDB-lite"/>
    </source>
</evidence>
<dbReference type="InterPro" id="IPR001611">
    <property type="entry name" value="Leu-rich_rpt"/>
</dbReference>
<gene>
    <name evidence="7" type="ORF">P4O66_006648</name>
</gene>
<evidence type="ECO:0000256" key="2">
    <source>
        <dbReference type="ARBA" id="ARBA00022614"/>
    </source>
</evidence>
<reference evidence="7" key="1">
    <citation type="submission" date="2023-03" db="EMBL/GenBank/DDBJ databases">
        <title>Electrophorus voltai genome.</title>
        <authorList>
            <person name="Bian C."/>
        </authorList>
    </citation>
    <scope>NUCLEOTIDE SEQUENCE</scope>
    <source>
        <strain evidence="7">CB-2022</strain>
        <tissue evidence="7">Muscle</tissue>
    </source>
</reference>
<evidence type="ECO:0008006" key="9">
    <source>
        <dbReference type="Google" id="ProtNLM"/>
    </source>
</evidence>
<dbReference type="PROSITE" id="PS51450">
    <property type="entry name" value="LRR"/>
    <property type="match status" value="6"/>
</dbReference>
<feature type="non-terminal residue" evidence="7">
    <location>
        <position position="521"/>
    </location>
</feature>
<dbReference type="AlphaFoldDB" id="A0AAD8ZFU5"/>
<organism evidence="7 8">
    <name type="scientific">Electrophorus voltai</name>
    <dbReference type="NCBI Taxonomy" id="2609070"/>
    <lineage>
        <taxon>Eukaryota</taxon>
        <taxon>Metazoa</taxon>
        <taxon>Chordata</taxon>
        <taxon>Craniata</taxon>
        <taxon>Vertebrata</taxon>
        <taxon>Euteleostomi</taxon>
        <taxon>Actinopterygii</taxon>
        <taxon>Neopterygii</taxon>
        <taxon>Teleostei</taxon>
        <taxon>Ostariophysi</taxon>
        <taxon>Gymnotiformes</taxon>
        <taxon>Gymnotoidei</taxon>
        <taxon>Gymnotidae</taxon>
        <taxon>Electrophorus</taxon>
    </lineage>
</organism>
<keyword evidence="2" id="KW-0433">Leucine-rich repeat</keyword>
<comment type="subcellular location">
    <subcellularLocation>
        <location evidence="1">Cell projection</location>
        <location evidence="1">Cilium</location>
    </subcellularLocation>
</comment>
<dbReference type="GO" id="GO:0035082">
    <property type="term" value="P:axoneme assembly"/>
    <property type="evidence" value="ECO:0007669"/>
    <property type="project" value="TreeGrafter"/>
</dbReference>
<dbReference type="Gene3D" id="3.80.10.10">
    <property type="entry name" value="Ribonuclease Inhibitor"/>
    <property type="match status" value="2"/>
</dbReference>
<keyword evidence="5" id="KW-0966">Cell projection</keyword>
<dbReference type="Pfam" id="PF14580">
    <property type="entry name" value="LRR_9"/>
    <property type="match status" value="1"/>
</dbReference>
<dbReference type="SMART" id="SM00365">
    <property type="entry name" value="LRR_SD22"/>
    <property type="match status" value="4"/>
</dbReference>
<evidence type="ECO:0000256" key="4">
    <source>
        <dbReference type="ARBA" id="ARBA00023069"/>
    </source>
</evidence>
<dbReference type="InterPro" id="IPR050576">
    <property type="entry name" value="Cilia_flagella_integrity"/>
</dbReference>